<dbReference type="Pfam" id="PF00535">
    <property type="entry name" value="Glycos_transf_2"/>
    <property type="match status" value="1"/>
</dbReference>
<dbReference type="PANTHER" id="PTHR22916:SF65">
    <property type="entry name" value="SLR1065 PROTEIN"/>
    <property type="match status" value="1"/>
</dbReference>
<dbReference type="InterPro" id="IPR029044">
    <property type="entry name" value="Nucleotide-diphossugar_trans"/>
</dbReference>
<dbReference type="GO" id="GO:0016740">
    <property type="term" value="F:transferase activity"/>
    <property type="evidence" value="ECO:0007669"/>
    <property type="project" value="UniProtKB-KW"/>
</dbReference>
<dbReference type="Gene3D" id="3.90.550.10">
    <property type="entry name" value="Spore Coat Polysaccharide Biosynthesis Protein SpsA, Chain A"/>
    <property type="match status" value="1"/>
</dbReference>
<organism evidence="2">
    <name type="scientific">uncultured bacterium</name>
    <name type="common">gcode 4</name>
    <dbReference type="NCBI Taxonomy" id="1234023"/>
    <lineage>
        <taxon>Bacteria</taxon>
        <taxon>environmental samples</taxon>
    </lineage>
</organism>
<feature type="domain" description="Glycosyltransferase 2-like" evidence="1">
    <location>
        <begin position="4"/>
        <end position="140"/>
    </location>
</feature>
<dbReference type="EMBL" id="AMFJ01000189">
    <property type="protein sequence ID" value="EKE29335.1"/>
    <property type="molecule type" value="Genomic_DNA"/>
</dbReference>
<dbReference type="CDD" id="cd06433">
    <property type="entry name" value="GT_2_WfgS_like"/>
    <property type="match status" value="1"/>
</dbReference>
<reference evidence="2" key="1">
    <citation type="journal article" date="2012" name="Science">
        <title>Fermentation, hydrogen, and sulfur metabolism in multiple uncultivated bacterial phyla.</title>
        <authorList>
            <person name="Wrighton K.C."/>
            <person name="Thomas B.C."/>
            <person name="Sharon I."/>
            <person name="Miller C.S."/>
            <person name="Castelle C.J."/>
            <person name="VerBerkmoes N.C."/>
            <person name="Wilkins M.J."/>
            <person name="Hettich R.L."/>
            <person name="Lipton M.S."/>
            <person name="Williams K.H."/>
            <person name="Long P.E."/>
            <person name="Banfield J.F."/>
        </authorList>
    </citation>
    <scope>NUCLEOTIDE SEQUENCE [LARGE SCALE GENOMIC DNA]</scope>
</reference>
<dbReference type="PANTHER" id="PTHR22916">
    <property type="entry name" value="GLYCOSYLTRANSFERASE"/>
    <property type="match status" value="1"/>
</dbReference>
<evidence type="ECO:0000313" key="2">
    <source>
        <dbReference type="EMBL" id="EKE29335.1"/>
    </source>
</evidence>
<dbReference type="AlphaFoldDB" id="K2H0K8"/>
<name>K2H0K8_9BACT</name>
<proteinExistence type="predicted"/>
<sequence length="272" mass="32885">MKITVVTPSFNQEEFIERTILSVISQSWDFELEYIIMDWWSTDWSVGIIKKYEEMISGREFLIKCKKVEFIWKSEKDKWQSDAINKGLRLATWDILTYLNSDDTYEPWALEKVAGYLGNSISDWCYGKCKIIDKDDAEIREWITLYKNVTWAKYSYAKLLSENFISQMTVFWKKRVIDAAGLFNVDEHLCMDYEYWLRLWKLWDPVYIPHYIANFRFYQTSKSWSRFDKQFSDELRIATKYAAGKYRFSLLLHKFNYYKIVFVYKLLSLLKI</sequence>
<evidence type="ECO:0000259" key="1">
    <source>
        <dbReference type="Pfam" id="PF00535"/>
    </source>
</evidence>
<gene>
    <name evidence="2" type="ORF">ACD_2C00189G0019</name>
</gene>
<dbReference type="InterPro" id="IPR001173">
    <property type="entry name" value="Glyco_trans_2-like"/>
</dbReference>
<protein>
    <submittedName>
        <fullName evidence="2">Glycosyl transferase family 2</fullName>
    </submittedName>
</protein>
<keyword evidence="2" id="KW-0808">Transferase</keyword>
<dbReference type="SUPFAM" id="SSF53448">
    <property type="entry name" value="Nucleotide-diphospho-sugar transferases"/>
    <property type="match status" value="1"/>
</dbReference>
<accession>K2H0K8</accession>
<comment type="caution">
    <text evidence="2">The sequence shown here is derived from an EMBL/GenBank/DDBJ whole genome shotgun (WGS) entry which is preliminary data.</text>
</comment>